<comment type="caution">
    <text evidence="2">The sequence shown here is derived from an EMBL/GenBank/DDBJ whole genome shotgun (WGS) entry which is preliminary data.</text>
</comment>
<dbReference type="InterPro" id="IPR036390">
    <property type="entry name" value="WH_DNA-bd_sf"/>
</dbReference>
<dbReference type="PRINTS" id="PR00598">
    <property type="entry name" value="HTHMARR"/>
</dbReference>
<evidence type="ECO:0000313" key="3">
    <source>
        <dbReference type="Proteomes" id="UP001595848"/>
    </source>
</evidence>
<dbReference type="Proteomes" id="UP001595848">
    <property type="component" value="Unassembled WGS sequence"/>
</dbReference>
<evidence type="ECO:0000259" key="1">
    <source>
        <dbReference type="PROSITE" id="PS50995"/>
    </source>
</evidence>
<dbReference type="InterPro" id="IPR011991">
    <property type="entry name" value="ArsR-like_HTH"/>
</dbReference>
<sequence>MLNRATSALNADFQLVLREHGMTLLHWRVLAFLRDADGLGVSALANITGSDQATLSRALTVMEKAGYIARHPDPIDQRVAAIRLCPAGRKQFARVLPIALQLHQCAVAGLSQQEQDTLIGLLNRIRANVLTREG</sequence>
<organism evidence="2 3">
    <name type="scientific">Candidimonas humi</name>
    <dbReference type="NCBI Taxonomy" id="683355"/>
    <lineage>
        <taxon>Bacteria</taxon>
        <taxon>Pseudomonadati</taxon>
        <taxon>Pseudomonadota</taxon>
        <taxon>Betaproteobacteria</taxon>
        <taxon>Burkholderiales</taxon>
        <taxon>Alcaligenaceae</taxon>
        <taxon>Candidimonas</taxon>
    </lineage>
</organism>
<gene>
    <name evidence="2" type="ORF">ACFOY1_08875</name>
</gene>
<dbReference type="PANTHER" id="PTHR33164">
    <property type="entry name" value="TRANSCRIPTIONAL REGULATOR, MARR FAMILY"/>
    <property type="match status" value="1"/>
</dbReference>
<dbReference type="RefSeq" id="WP_343218695.1">
    <property type="nucleotide sequence ID" value="NZ_JAHTBN010000002.1"/>
</dbReference>
<dbReference type="InterPro" id="IPR039422">
    <property type="entry name" value="MarR/SlyA-like"/>
</dbReference>
<dbReference type="CDD" id="cd00090">
    <property type="entry name" value="HTH_ARSR"/>
    <property type="match status" value="1"/>
</dbReference>
<feature type="domain" description="HTH marR-type" evidence="1">
    <location>
        <begin position="1"/>
        <end position="127"/>
    </location>
</feature>
<dbReference type="Gene3D" id="1.10.10.10">
    <property type="entry name" value="Winged helix-like DNA-binding domain superfamily/Winged helix DNA-binding domain"/>
    <property type="match status" value="1"/>
</dbReference>
<dbReference type="Pfam" id="PF12802">
    <property type="entry name" value="MarR_2"/>
    <property type="match status" value="1"/>
</dbReference>
<name>A0ABV8NVU3_9BURK</name>
<reference evidence="3" key="1">
    <citation type="journal article" date="2019" name="Int. J. Syst. Evol. Microbiol.">
        <title>The Global Catalogue of Microorganisms (GCM) 10K type strain sequencing project: providing services to taxonomists for standard genome sequencing and annotation.</title>
        <authorList>
            <consortium name="The Broad Institute Genomics Platform"/>
            <consortium name="The Broad Institute Genome Sequencing Center for Infectious Disease"/>
            <person name="Wu L."/>
            <person name="Ma J."/>
        </authorList>
    </citation>
    <scope>NUCLEOTIDE SEQUENCE [LARGE SCALE GENOMIC DNA]</scope>
    <source>
        <strain evidence="3">LMG 24813</strain>
    </source>
</reference>
<dbReference type="InterPro" id="IPR000835">
    <property type="entry name" value="HTH_MarR-typ"/>
</dbReference>
<dbReference type="EMBL" id="JBHSBV010000003">
    <property type="protein sequence ID" value="MFC4201065.1"/>
    <property type="molecule type" value="Genomic_DNA"/>
</dbReference>
<dbReference type="SUPFAM" id="SSF46785">
    <property type="entry name" value="Winged helix' DNA-binding domain"/>
    <property type="match status" value="1"/>
</dbReference>
<dbReference type="SMART" id="SM00347">
    <property type="entry name" value="HTH_MARR"/>
    <property type="match status" value="1"/>
</dbReference>
<dbReference type="PANTHER" id="PTHR33164:SF13">
    <property type="entry name" value="4-HYDROXYPHENYLACETATE CATABOLISM PROTEIN"/>
    <property type="match status" value="1"/>
</dbReference>
<dbReference type="PROSITE" id="PS50995">
    <property type="entry name" value="HTH_MARR_2"/>
    <property type="match status" value="1"/>
</dbReference>
<dbReference type="InterPro" id="IPR036388">
    <property type="entry name" value="WH-like_DNA-bd_sf"/>
</dbReference>
<keyword evidence="3" id="KW-1185">Reference proteome</keyword>
<protein>
    <submittedName>
        <fullName evidence="2">MarR family winged helix-turn-helix transcriptional regulator</fullName>
    </submittedName>
</protein>
<evidence type="ECO:0000313" key="2">
    <source>
        <dbReference type="EMBL" id="MFC4201065.1"/>
    </source>
</evidence>
<accession>A0ABV8NVU3</accession>
<proteinExistence type="predicted"/>